<sequence length="761" mass="81449">MNHRTQRRRHRREEADAGQAGHGERSADEQLAAMEALLEEARASAYEAINSHHRDFLSIRVYAQDPLDELATLNEKYEAVRTRVADEDADPGGGRVQRLDAAGRALQAIVRLAKAHANLKDIDDQILHGDIAVAASAIAEAGGLLHELGADSPRLVGAQPLEVLQAQHLKKRAALRAELDYLTAEMYRFGDGGAVHELAVSYCVTANYDGVPYESPVTLSDLFFALAQLGLAQDMADRLVSSLVSRWLAPLLRNPAEPLSVTRVRLFATMSIGAFSAGRRDSDPPTLPAAAATRALLEAHCEALRAQWATVLAFVRDEVFHEVNIEDDHADLYAYVGARLWESVWPLVREGLLVPLVPDDIDSIADAQCLAPLMALEEAWLELGLISADALLVKDAARSLLQTYVGKRRRDLLATVAAVLTSDDANTVVVGGEGPVIDVLGDYAAASSKKGAGGKGSKKAAGLGLDADPDADPDGDGSLALARCSISVQAQTLVEFARETIGLAQADGGKTTAALYFHAVRDAFALYRCLVPAKWAAELLVDPRRAFVMHNDCEFICHHLAALGHRHRDDWPPALKATATFVDVIAAFRALARASLAPLLSRIREQIAVALGPWTQARWLRDRLAAGERGVGSALAGADDAERRLAVAAGTVSQTAHVAAAHLARATHLRVVGLLVDAAASHVVRRLEEIDSAGDSTARALVRLVEPVLALEGLFAAAHAPGGPARRAAAPAPVAKYAAEWDPLQAQIRRLTSMSAHRLLP</sequence>
<comment type="caution">
    <text evidence="1">The sequence shown here is derived from an EMBL/GenBank/DDBJ whole genome shotgun (WGS) entry which is preliminary data.</text>
</comment>
<gene>
    <name evidence="1" type="primary">YTM1_1</name>
    <name evidence="1" type="ORF">IWQ57_000063</name>
</gene>
<reference evidence="1" key="1">
    <citation type="submission" date="2022-07" db="EMBL/GenBank/DDBJ databases">
        <title>Phylogenomic reconstructions and comparative analyses of Kickxellomycotina fungi.</title>
        <authorList>
            <person name="Reynolds N.K."/>
            <person name="Stajich J.E."/>
            <person name="Barry K."/>
            <person name="Grigoriev I.V."/>
            <person name="Crous P."/>
            <person name="Smith M.E."/>
        </authorList>
    </citation>
    <scope>NUCLEOTIDE SEQUENCE</scope>
    <source>
        <strain evidence="1">CBS 109366</strain>
    </source>
</reference>
<keyword evidence="2" id="KW-1185">Reference proteome</keyword>
<accession>A0ACC1K8J2</accession>
<protein>
    <submittedName>
        <fullName evidence="1">Ribosome biogenesis protein ytm1</fullName>
    </submittedName>
</protein>
<organism evidence="1 2">
    <name type="scientific">Coemansia nantahalensis</name>
    <dbReference type="NCBI Taxonomy" id="2789366"/>
    <lineage>
        <taxon>Eukaryota</taxon>
        <taxon>Fungi</taxon>
        <taxon>Fungi incertae sedis</taxon>
        <taxon>Zoopagomycota</taxon>
        <taxon>Kickxellomycotina</taxon>
        <taxon>Kickxellomycetes</taxon>
        <taxon>Kickxellales</taxon>
        <taxon>Kickxellaceae</taxon>
        <taxon>Coemansia</taxon>
    </lineage>
</organism>
<dbReference type="Proteomes" id="UP001140234">
    <property type="component" value="Unassembled WGS sequence"/>
</dbReference>
<proteinExistence type="predicted"/>
<evidence type="ECO:0000313" key="2">
    <source>
        <dbReference type="Proteomes" id="UP001140234"/>
    </source>
</evidence>
<evidence type="ECO:0000313" key="1">
    <source>
        <dbReference type="EMBL" id="KAJ2775906.1"/>
    </source>
</evidence>
<name>A0ACC1K8J2_9FUNG</name>
<dbReference type="EMBL" id="JANBUJ010000001">
    <property type="protein sequence ID" value="KAJ2775906.1"/>
    <property type="molecule type" value="Genomic_DNA"/>
</dbReference>